<keyword evidence="2" id="KW-1185">Reference proteome</keyword>
<gene>
    <name evidence="1" type="ORF">L1987_15395</name>
</gene>
<evidence type="ECO:0000313" key="2">
    <source>
        <dbReference type="Proteomes" id="UP001056120"/>
    </source>
</evidence>
<dbReference type="EMBL" id="CM042022">
    <property type="protein sequence ID" value="KAI3815716.1"/>
    <property type="molecule type" value="Genomic_DNA"/>
</dbReference>
<name>A0ACB9J7N4_9ASTR</name>
<protein>
    <submittedName>
        <fullName evidence="1">Uncharacterized protein</fullName>
    </submittedName>
</protein>
<sequence length="258" mass="29783">MDFVTKLPRTQKGHNAIWVVVDRLPNSAHFIPIKETYSMDKLARIYINRIVSHHGIPLSIISDRDSGFTSRFWTSFQNELGTQLTMSTTYHLQTDGQSERTIQTMEDILRACVIDFGGNWDNHLPLIEFPYNNSYHSRIKAAPFKALYERKCRTPVCLTEIGDSQLSGPEVIQETTDNIAQIKQRLKAAQDRQKSYADKRRRPLEFQVGDYVMLKVSPWKGIVRFRKHGKLGPRYIGPYKIIERIGALAYKLDLPETL</sequence>
<reference evidence="2" key="1">
    <citation type="journal article" date="2022" name="Mol. Ecol. Resour.">
        <title>The genomes of chicory, endive, great burdock and yacon provide insights into Asteraceae palaeo-polyploidization history and plant inulin production.</title>
        <authorList>
            <person name="Fan W."/>
            <person name="Wang S."/>
            <person name="Wang H."/>
            <person name="Wang A."/>
            <person name="Jiang F."/>
            <person name="Liu H."/>
            <person name="Zhao H."/>
            <person name="Xu D."/>
            <person name="Zhang Y."/>
        </authorList>
    </citation>
    <scope>NUCLEOTIDE SEQUENCE [LARGE SCALE GENOMIC DNA]</scope>
    <source>
        <strain evidence="2">cv. Yunnan</strain>
    </source>
</reference>
<organism evidence="1 2">
    <name type="scientific">Smallanthus sonchifolius</name>
    <dbReference type="NCBI Taxonomy" id="185202"/>
    <lineage>
        <taxon>Eukaryota</taxon>
        <taxon>Viridiplantae</taxon>
        <taxon>Streptophyta</taxon>
        <taxon>Embryophyta</taxon>
        <taxon>Tracheophyta</taxon>
        <taxon>Spermatophyta</taxon>
        <taxon>Magnoliopsida</taxon>
        <taxon>eudicotyledons</taxon>
        <taxon>Gunneridae</taxon>
        <taxon>Pentapetalae</taxon>
        <taxon>asterids</taxon>
        <taxon>campanulids</taxon>
        <taxon>Asterales</taxon>
        <taxon>Asteraceae</taxon>
        <taxon>Asteroideae</taxon>
        <taxon>Heliantheae alliance</taxon>
        <taxon>Millerieae</taxon>
        <taxon>Smallanthus</taxon>
    </lineage>
</organism>
<proteinExistence type="predicted"/>
<dbReference type="Proteomes" id="UP001056120">
    <property type="component" value="Linkage Group LG05"/>
</dbReference>
<evidence type="ECO:0000313" key="1">
    <source>
        <dbReference type="EMBL" id="KAI3815716.1"/>
    </source>
</evidence>
<comment type="caution">
    <text evidence="1">The sequence shown here is derived from an EMBL/GenBank/DDBJ whole genome shotgun (WGS) entry which is preliminary data.</text>
</comment>
<accession>A0ACB9J7N4</accession>
<reference evidence="1 2" key="2">
    <citation type="journal article" date="2022" name="Mol. Ecol. Resour.">
        <title>The genomes of chicory, endive, great burdock and yacon provide insights into Asteraceae paleo-polyploidization history and plant inulin production.</title>
        <authorList>
            <person name="Fan W."/>
            <person name="Wang S."/>
            <person name="Wang H."/>
            <person name="Wang A."/>
            <person name="Jiang F."/>
            <person name="Liu H."/>
            <person name="Zhao H."/>
            <person name="Xu D."/>
            <person name="Zhang Y."/>
        </authorList>
    </citation>
    <scope>NUCLEOTIDE SEQUENCE [LARGE SCALE GENOMIC DNA]</scope>
    <source>
        <strain evidence="2">cv. Yunnan</strain>
        <tissue evidence="1">Leaves</tissue>
    </source>
</reference>